<dbReference type="PROSITE" id="PS50879">
    <property type="entry name" value="RNASE_H_1"/>
    <property type="match status" value="1"/>
</dbReference>
<dbReference type="Gene3D" id="3.30.420.10">
    <property type="entry name" value="Ribonuclease H-like superfamily/Ribonuclease H"/>
    <property type="match status" value="1"/>
</dbReference>
<dbReference type="GO" id="GO:0003676">
    <property type="term" value="F:nucleic acid binding"/>
    <property type="evidence" value="ECO:0007669"/>
    <property type="project" value="InterPro"/>
</dbReference>
<keyword evidence="3" id="KW-1185">Reference proteome</keyword>
<dbReference type="GO" id="GO:0004523">
    <property type="term" value="F:RNA-DNA hybrid ribonuclease activity"/>
    <property type="evidence" value="ECO:0007669"/>
    <property type="project" value="InterPro"/>
</dbReference>
<feature type="non-terminal residue" evidence="2">
    <location>
        <position position="1"/>
    </location>
</feature>
<dbReference type="SUPFAM" id="SSF53098">
    <property type="entry name" value="Ribonuclease H-like"/>
    <property type="match status" value="1"/>
</dbReference>
<dbReference type="InterPro" id="IPR012337">
    <property type="entry name" value="RNaseH-like_sf"/>
</dbReference>
<feature type="domain" description="RNase H type-1" evidence="1">
    <location>
        <begin position="1"/>
        <end position="84"/>
    </location>
</feature>
<evidence type="ECO:0000259" key="1">
    <source>
        <dbReference type="PROSITE" id="PS50879"/>
    </source>
</evidence>
<protein>
    <recommendedName>
        <fullName evidence="1">RNase H type-1 domain-containing protein</fullName>
    </recommendedName>
</protein>
<reference evidence="2 3" key="1">
    <citation type="journal article" date="2019" name="Genome Biol. Evol.">
        <title>Insights into the evolution of the New World diploid cottons (Gossypium, subgenus Houzingenia) based on genome sequencing.</title>
        <authorList>
            <person name="Grover C.E."/>
            <person name="Arick M.A. 2nd"/>
            <person name="Thrash A."/>
            <person name="Conover J.L."/>
            <person name="Sanders W.S."/>
            <person name="Peterson D.G."/>
            <person name="Frelichowski J.E."/>
            <person name="Scheffler J.A."/>
            <person name="Scheffler B.E."/>
            <person name="Wendel J.F."/>
        </authorList>
    </citation>
    <scope>NUCLEOTIDE SEQUENCE [LARGE SCALE GENOMIC DNA]</scope>
    <source>
        <strain evidence="2">5</strain>
        <tissue evidence="2">Leaf</tissue>
    </source>
</reference>
<name>A0A7J9BHX1_GOSGO</name>
<dbReference type="InterPro" id="IPR036397">
    <property type="entry name" value="RNaseH_sf"/>
</dbReference>
<dbReference type="Proteomes" id="UP000593579">
    <property type="component" value="Unassembled WGS sequence"/>
</dbReference>
<proteinExistence type="predicted"/>
<dbReference type="AlphaFoldDB" id="A0A7J9BHX1"/>
<sequence length="124" mass="14020">GILDDLTLLQERGVDRILIQTDSLKVVHTIQRKTVANLILALVRRILQLLQNTEHLVNTEHWVVRHIPREANHVADRIAKMVATDMEEVNVLAAAPIELIETLDSDKASVSFVLVKIDNIMFVN</sequence>
<evidence type="ECO:0000313" key="2">
    <source>
        <dbReference type="EMBL" id="MBA0735760.1"/>
    </source>
</evidence>
<dbReference type="EMBL" id="JABEZY010000003">
    <property type="protein sequence ID" value="MBA0735760.1"/>
    <property type="molecule type" value="Genomic_DNA"/>
</dbReference>
<organism evidence="2 3">
    <name type="scientific">Gossypium gossypioides</name>
    <name type="common">Mexican cotton</name>
    <name type="synonym">Selera gossypioides</name>
    <dbReference type="NCBI Taxonomy" id="34282"/>
    <lineage>
        <taxon>Eukaryota</taxon>
        <taxon>Viridiplantae</taxon>
        <taxon>Streptophyta</taxon>
        <taxon>Embryophyta</taxon>
        <taxon>Tracheophyta</taxon>
        <taxon>Spermatophyta</taxon>
        <taxon>Magnoliopsida</taxon>
        <taxon>eudicotyledons</taxon>
        <taxon>Gunneridae</taxon>
        <taxon>Pentapetalae</taxon>
        <taxon>rosids</taxon>
        <taxon>malvids</taxon>
        <taxon>Malvales</taxon>
        <taxon>Malvaceae</taxon>
        <taxon>Malvoideae</taxon>
        <taxon>Gossypium</taxon>
    </lineage>
</organism>
<comment type="caution">
    <text evidence="2">The sequence shown here is derived from an EMBL/GenBank/DDBJ whole genome shotgun (WGS) entry which is preliminary data.</text>
</comment>
<evidence type="ECO:0000313" key="3">
    <source>
        <dbReference type="Proteomes" id="UP000593579"/>
    </source>
</evidence>
<dbReference type="InterPro" id="IPR053151">
    <property type="entry name" value="RNase_H-like"/>
</dbReference>
<accession>A0A7J9BHX1</accession>
<dbReference type="PANTHER" id="PTHR47723">
    <property type="entry name" value="OS05G0353850 PROTEIN"/>
    <property type="match status" value="1"/>
</dbReference>
<dbReference type="Pfam" id="PF13456">
    <property type="entry name" value="RVT_3"/>
    <property type="match status" value="1"/>
</dbReference>
<dbReference type="OrthoDB" id="438553at2759"/>
<gene>
    <name evidence="2" type="ORF">Gogos_019575</name>
</gene>
<dbReference type="PANTHER" id="PTHR47723:SF19">
    <property type="entry name" value="POLYNUCLEOTIDYL TRANSFERASE, RIBONUCLEASE H-LIKE SUPERFAMILY PROTEIN"/>
    <property type="match status" value="1"/>
</dbReference>
<dbReference type="InterPro" id="IPR002156">
    <property type="entry name" value="RNaseH_domain"/>
</dbReference>